<dbReference type="SUPFAM" id="SSF82171">
    <property type="entry name" value="DPP6 N-terminal domain-like"/>
    <property type="match status" value="1"/>
</dbReference>
<gene>
    <name evidence="4" type="ORF">ACFPQ5_17290</name>
</gene>
<comment type="caution">
    <text evidence="4">The sequence shown here is derived from an EMBL/GenBank/DDBJ whole genome shotgun (WGS) entry which is preliminary data.</text>
</comment>
<dbReference type="EMBL" id="JBHSMR010000013">
    <property type="protein sequence ID" value="MFC5479955.1"/>
    <property type="molecule type" value="Genomic_DNA"/>
</dbReference>
<reference evidence="5" key="1">
    <citation type="journal article" date="2019" name="Int. J. Syst. Evol. Microbiol.">
        <title>The Global Catalogue of Microorganisms (GCM) 10K type strain sequencing project: providing services to taxonomists for standard genome sequencing and annotation.</title>
        <authorList>
            <consortium name="The Broad Institute Genomics Platform"/>
            <consortium name="The Broad Institute Genome Sequencing Center for Infectious Disease"/>
            <person name="Wu L."/>
            <person name="Ma J."/>
        </authorList>
    </citation>
    <scope>NUCLEOTIDE SEQUENCE [LARGE SCALE GENOMIC DNA]</scope>
    <source>
        <strain evidence="5">CCUG 43111</strain>
    </source>
</reference>
<dbReference type="InterPro" id="IPR011042">
    <property type="entry name" value="6-blade_b-propeller_TolB-like"/>
</dbReference>
<organism evidence="4 5">
    <name type="scientific">Massilia suwonensis</name>
    <dbReference type="NCBI Taxonomy" id="648895"/>
    <lineage>
        <taxon>Bacteria</taxon>
        <taxon>Pseudomonadati</taxon>
        <taxon>Pseudomonadota</taxon>
        <taxon>Betaproteobacteria</taxon>
        <taxon>Burkholderiales</taxon>
        <taxon>Oxalobacteraceae</taxon>
        <taxon>Telluria group</taxon>
        <taxon>Massilia</taxon>
    </lineage>
</organism>
<dbReference type="Gene3D" id="2.120.10.30">
    <property type="entry name" value="TolB, C-terminal domain"/>
    <property type="match status" value="1"/>
</dbReference>
<dbReference type="PROSITE" id="PS51257">
    <property type="entry name" value="PROKAR_LIPOPROTEIN"/>
    <property type="match status" value="1"/>
</dbReference>
<dbReference type="SUPFAM" id="SSF53474">
    <property type="entry name" value="alpha/beta-Hydrolases"/>
    <property type="match status" value="1"/>
</dbReference>
<dbReference type="PANTHER" id="PTHR42776:SF27">
    <property type="entry name" value="DIPEPTIDYL PEPTIDASE FAMILY MEMBER 6"/>
    <property type="match status" value="1"/>
</dbReference>
<protein>
    <submittedName>
        <fullName evidence="4">Prolyl oligopeptidase family serine peptidase</fullName>
    </submittedName>
</protein>
<name>A0ABW0MP05_9BURK</name>
<evidence type="ECO:0000256" key="1">
    <source>
        <dbReference type="ARBA" id="ARBA00022801"/>
    </source>
</evidence>
<keyword evidence="5" id="KW-1185">Reference proteome</keyword>
<evidence type="ECO:0000313" key="5">
    <source>
        <dbReference type="Proteomes" id="UP001596101"/>
    </source>
</evidence>
<evidence type="ECO:0000313" key="4">
    <source>
        <dbReference type="EMBL" id="MFC5479955.1"/>
    </source>
</evidence>
<accession>A0ABW0MP05</accession>
<keyword evidence="2" id="KW-0732">Signal</keyword>
<keyword evidence="1" id="KW-0378">Hydrolase</keyword>
<proteinExistence type="predicted"/>
<dbReference type="InterPro" id="IPR029058">
    <property type="entry name" value="AB_hydrolase_fold"/>
</dbReference>
<evidence type="ECO:0000256" key="2">
    <source>
        <dbReference type="SAM" id="SignalP"/>
    </source>
</evidence>
<dbReference type="Gene3D" id="3.40.50.1820">
    <property type="entry name" value="alpha/beta hydrolase"/>
    <property type="match status" value="1"/>
</dbReference>
<dbReference type="Proteomes" id="UP001596101">
    <property type="component" value="Unassembled WGS sequence"/>
</dbReference>
<dbReference type="PANTHER" id="PTHR42776">
    <property type="entry name" value="SERINE PEPTIDASE S9 FAMILY MEMBER"/>
    <property type="match status" value="1"/>
</dbReference>
<evidence type="ECO:0000259" key="3">
    <source>
        <dbReference type="Pfam" id="PF00326"/>
    </source>
</evidence>
<dbReference type="RefSeq" id="WP_379758393.1">
    <property type="nucleotide sequence ID" value="NZ_JBHSMR010000013.1"/>
</dbReference>
<feature type="chain" id="PRO_5046518341" evidence="2">
    <location>
        <begin position="19"/>
        <end position="666"/>
    </location>
</feature>
<sequence>MRFLVGMLCCLGAASCAAAPSLATSVAANARLAPAPLFDTEDFQRPLRLRQVRLSPDGNRLAYLDTQADTATLFLLDTVTRQSRRLLAIGPDTELHWSSDGALLFAVNEAGVSALDLKDGSSRRVSALGGERARRFAGVDPALPRHLLVRERDPAGGPYRLLRVQADGSAQLLHEDTRPIDDFLVDASGALRLLRVRDAQQNQLVLRREKDKWIEAARCRRFRACALLAPSADGARVLMRTVEANDRQVLSEQPLAGGAARVLHRDPLALADLETVVFEPRTRRALLATYALPVRRHHGLDPASRAAAADIARLLPGASLTIEAGGYTWLLAERGARLSQPRFWLYDTRTRSVNEILGAERMRARPLPEAQLASTVALSYRASDGATVHGYLSLPPGRPAATLPLLTLVHGGPWNHVDAEYSALVQLLANRGYAVFQSNFRASTGYGERYMRAPGADFGNGRVQADIVDGVRWLLAQGVGDARRLGILGASFGGYSTLLALSHTPELFKVGIALQPPLDFARALRLAASAPARDGAAPFGAVLAELGIRADDAAAMRRLELDAPLVHTARVRAPLLIAAGSIDDKVEIGAVTDYTARLLGRSHPVSLLVASGEGHHARSDLARRAQLHLVLRMLQRHLGGPPVPAPDKELADYLARHLRADGALAP</sequence>
<feature type="signal peptide" evidence="2">
    <location>
        <begin position="1"/>
        <end position="18"/>
    </location>
</feature>
<dbReference type="InterPro" id="IPR001375">
    <property type="entry name" value="Peptidase_S9_cat"/>
</dbReference>
<feature type="domain" description="Peptidase S9 prolyl oligopeptidase catalytic" evidence="3">
    <location>
        <begin position="421"/>
        <end position="639"/>
    </location>
</feature>
<dbReference type="Pfam" id="PF00326">
    <property type="entry name" value="Peptidase_S9"/>
    <property type="match status" value="1"/>
</dbReference>